<name>A0AAU7V8T6_9ACTO</name>
<dbReference type="KEGG" id="sapp:SAC06_02810"/>
<dbReference type="PANTHER" id="PTHR30363">
    <property type="entry name" value="HTH-TYPE TRANSCRIPTIONAL REGULATOR SRLR-RELATED"/>
    <property type="match status" value="1"/>
</dbReference>
<dbReference type="PRINTS" id="PR00033">
    <property type="entry name" value="HTHASNC"/>
</dbReference>
<gene>
    <name evidence="4" type="ORF">SAC06_02810</name>
</gene>
<keyword evidence="4" id="KW-0238">DNA-binding</keyword>
<dbReference type="Gene3D" id="1.10.10.10">
    <property type="entry name" value="Winged helix-like DNA-binding domain superfamily/Winged helix DNA-binding domain"/>
    <property type="match status" value="1"/>
</dbReference>
<dbReference type="AlphaFoldDB" id="A0AAU7V8T6"/>
<dbReference type="SUPFAM" id="SSF100950">
    <property type="entry name" value="NagB/RpiA/CoA transferase-like"/>
    <property type="match status" value="1"/>
</dbReference>
<dbReference type="RefSeq" id="WP_350258705.1">
    <property type="nucleotide sequence ID" value="NZ_CP138335.1"/>
</dbReference>
<proteinExistence type="predicted"/>
<evidence type="ECO:0000259" key="3">
    <source>
        <dbReference type="PROSITE" id="PS51000"/>
    </source>
</evidence>
<accession>A0AAU7V8T6</accession>
<dbReference type="InterPro" id="IPR000485">
    <property type="entry name" value="AsnC-type_HTH_dom"/>
</dbReference>
<evidence type="ECO:0000313" key="4">
    <source>
        <dbReference type="EMBL" id="XBW08505.1"/>
    </source>
</evidence>
<feature type="domain" description="HTH deoR-type" evidence="3">
    <location>
        <begin position="4"/>
        <end position="59"/>
    </location>
</feature>
<reference evidence="4" key="1">
    <citation type="submission" date="2023-11" db="EMBL/GenBank/DDBJ databases">
        <title>Scrofimicrobium hongkongense sp. nov., isolated from a patient with peritonitis.</title>
        <authorList>
            <person name="Lao H.Y."/>
            <person name="Wong A.Y.P."/>
            <person name="Ng T.L."/>
            <person name="Wong R.Y.L."/>
            <person name="Yau M.C.Y."/>
            <person name="Lam J.Y.W."/>
            <person name="Siu G.K.H."/>
        </authorList>
    </citation>
    <scope>NUCLEOTIDE SEQUENCE</scope>
    <source>
        <strain evidence="4">R131</strain>
    </source>
</reference>
<keyword evidence="2" id="KW-0804">Transcription</keyword>
<dbReference type="Pfam" id="PF08220">
    <property type="entry name" value="HTH_DeoR"/>
    <property type="match status" value="1"/>
</dbReference>
<dbReference type="SMART" id="SM00420">
    <property type="entry name" value="HTH_DEOR"/>
    <property type="match status" value="1"/>
</dbReference>
<protein>
    <submittedName>
        <fullName evidence="4">DeoR/GlpR family DNA-binding transcription regulator</fullName>
    </submittedName>
</protein>
<dbReference type="PANTHER" id="PTHR30363:SF44">
    <property type="entry name" value="AGA OPERON TRANSCRIPTIONAL REPRESSOR-RELATED"/>
    <property type="match status" value="1"/>
</dbReference>
<dbReference type="SUPFAM" id="SSF46785">
    <property type="entry name" value="Winged helix' DNA-binding domain"/>
    <property type="match status" value="1"/>
</dbReference>
<dbReference type="GO" id="GO:0003700">
    <property type="term" value="F:DNA-binding transcription factor activity"/>
    <property type="evidence" value="ECO:0007669"/>
    <property type="project" value="InterPro"/>
</dbReference>
<dbReference type="InterPro" id="IPR014036">
    <property type="entry name" value="DeoR-like_C"/>
</dbReference>
<keyword evidence="1" id="KW-0805">Transcription regulation</keyword>
<dbReference type="PROSITE" id="PS51000">
    <property type="entry name" value="HTH_DEOR_2"/>
    <property type="match status" value="1"/>
</dbReference>
<dbReference type="EMBL" id="CP138335">
    <property type="protein sequence ID" value="XBW08505.1"/>
    <property type="molecule type" value="Genomic_DNA"/>
</dbReference>
<dbReference type="Gene3D" id="3.40.50.1360">
    <property type="match status" value="1"/>
</dbReference>
<evidence type="ECO:0000256" key="1">
    <source>
        <dbReference type="ARBA" id="ARBA00023015"/>
    </source>
</evidence>
<dbReference type="InterPro" id="IPR036390">
    <property type="entry name" value="WH_DNA-bd_sf"/>
</dbReference>
<dbReference type="GO" id="GO:0043565">
    <property type="term" value="F:sequence-specific DNA binding"/>
    <property type="evidence" value="ECO:0007669"/>
    <property type="project" value="InterPro"/>
</dbReference>
<dbReference type="SMART" id="SM01134">
    <property type="entry name" value="DeoRC"/>
    <property type="match status" value="1"/>
</dbReference>
<dbReference type="InterPro" id="IPR050313">
    <property type="entry name" value="Carb_Metab_HTH_regulators"/>
</dbReference>
<dbReference type="InterPro" id="IPR011991">
    <property type="entry name" value="ArsR-like_HTH"/>
</dbReference>
<evidence type="ECO:0000256" key="2">
    <source>
        <dbReference type="ARBA" id="ARBA00023163"/>
    </source>
</evidence>
<dbReference type="InterPro" id="IPR036388">
    <property type="entry name" value="WH-like_DNA-bd_sf"/>
</dbReference>
<dbReference type="Pfam" id="PF00455">
    <property type="entry name" value="DeoRC"/>
    <property type="match status" value="1"/>
</dbReference>
<dbReference type="InterPro" id="IPR037171">
    <property type="entry name" value="NagB/RpiA_transferase-like"/>
</dbReference>
<dbReference type="CDD" id="cd00090">
    <property type="entry name" value="HTH_ARSR"/>
    <property type="match status" value="1"/>
</dbReference>
<sequence length="250" mass="27010">MSERSERERYILDLLAQDGSLSVTALSRDLGVSEVTIRANLKALEQQGLLSRTWGGAKPTSMLNVLDRVKVNEAQKERIAAAAAALVRDDDRIMIEAGTTNALIAKYLTGRRGVQIVTNSLLLLTYARANRDLDILLTGGQFMRETESMVGPTALSMVRKFNARLAFVCTDGFTADRGITTRYAEGAAVSAAMAKQAEEVWMVADSSKYGRAGFVNVLEMDDLSGIITDTGLGSESKEVLEGSVPVVQTV</sequence>
<organism evidence="4">
    <name type="scientific">Scrofimicrobium appendicitidis</name>
    <dbReference type="NCBI Taxonomy" id="3079930"/>
    <lineage>
        <taxon>Bacteria</taxon>
        <taxon>Bacillati</taxon>
        <taxon>Actinomycetota</taxon>
        <taxon>Actinomycetes</taxon>
        <taxon>Actinomycetales</taxon>
        <taxon>Actinomycetaceae</taxon>
        <taxon>Scrofimicrobium</taxon>
    </lineage>
</organism>
<dbReference type="InterPro" id="IPR001034">
    <property type="entry name" value="DeoR_HTH"/>
</dbReference>